<comment type="caution">
    <text evidence="6">The sequence shown here is derived from an EMBL/GenBank/DDBJ whole genome shotgun (WGS) entry which is preliminary data.</text>
</comment>
<dbReference type="Gene3D" id="3.20.20.60">
    <property type="entry name" value="Phosphoenolpyruvate-binding domains"/>
    <property type="match status" value="1"/>
</dbReference>
<dbReference type="PANTHER" id="PTHR32308:SF0">
    <property type="entry name" value="HPCH_HPAI ALDOLASE_CITRATE LYASE DOMAIN-CONTAINING PROTEIN"/>
    <property type="match status" value="1"/>
</dbReference>
<dbReference type="InterPro" id="IPR005000">
    <property type="entry name" value="Aldolase/citrate-lyase_domain"/>
</dbReference>
<comment type="cofactor">
    <cofactor evidence="1">
        <name>Mg(2+)</name>
        <dbReference type="ChEBI" id="CHEBI:18420"/>
    </cofactor>
</comment>
<dbReference type="GO" id="GO:0016829">
    <property type="term" value="F:lyase activity"/>
    <property type="evidence" value="ECO:0007669"/>
    <property type="project" value="UniProtKB-KW"/>
</dbReference>
<dbReference type="PIRSF" id="PIRSF015582">
    <property type="entry name" value="Cit_lyase_B"/>
    <property type="match status" value="1"/>
</dbReference>
<dbReference type="RefSeq" id="WP_317561800.1">
    <property type="nucleotide sequence ID" value="NZ_JAWLIP010000006.1"/>
</dbReference>
<dbReference type="Proteomes" id="UP001185659">
    <property type="component" value="Unassembled WGS sequence"/>
</dbReference>
<gene>
    <name evidence="6" type="ORF">R2G56_14815</name>
</gene>
<organism evidence="6 7">
    <name type="scientific">Nitratireductor aquimarinus</name>
    <dbReference type="NCBI Taxonomy" id="889300"/>
    <lineage>
        <taxon>Bacteria</taxon>
        <taxon>Pseudomonadati</taxon>
        <taxon>Pseudomonadota</taxon>
        <taxon>Alphaproteobacteria</taxon>
        <taxon>Hyphomicrobiales</taxon>
        <taxon>Phyllobacteriaceae</taxon>
        <taxon>Nitratireductor</taxon>
    </lineage>
</organism>
<evidence type="ECO:0000256" key="1">
    <source>
        <dbReference type="ARBA" id="ARBA00001946"/>
    </source>
</evidence>
<sequence length="292" mass="31162">MRQTANQPRWRSLLYVPGNNERFIGKAQTRGADAVVLDLEDSVPDHEKAAARAMTAAALPPLAEGSSDLLVRINGGMRLAVPDLEAVVQPGLRGIFVPKCEAAEKLRLLSEMLFDLEAERGLPIGEIALVAMIETPRGLENVHDIARADPRLCGIILGSEDFATATGMQPTPEALLAPRQQIVFAAHAAGIAPLGLLDSVANYGDAEHLSAVARRARAFGFRGATCVHPAAIAPLNAAFLPSDEETDWAKRVVAAMEEAHAQGRGAATLDGRMIDKPMLDRARDILASQPVH</sequence>
<accession>A0ABU4AMU6</accession>
<keyword evidence="6" id="KW-0456">Lyase</keyword>
<proteinExistence type="inferred from homology"/>
<keyword evidence="4" id="KW-0460">Magnesium</keyword>
<dbReference type="InterPro" id="IPR040442">
    <property type="entry name" value="Pyrv_kinase-like_dom_sf"/>
</dbReference>
<evidence type="ECO:0000313" key="6">
    <source>
        <dbReference type="EMBL" id="MDV6227570.1"/>
    </source>
</evidence>
<evidence type="ECO:0000256" key="4">
    <source>
        <dbReference type="ARBA" id="ARBA00022842"/>
    </source>
</evidence>
<dbReference type="InterPro" id="IPR011206">
    <property type="entry name" value="Citrate_lyase_beta/mcl1/mcl2"/>
</dbReference>
<dbReference type="SUPFAM" id="SSF51621">
    <property type="entry name" value="Phosphoenolpyruvate/pyruvate domain"/>
    <property type="match status" value="1"/>
</dbReference>
<evidence type="ECO:0000313" key="7">
    <source>
        <dbReference type="Proteomes" id="UP001185659"/>
    </source>
</evidence>
<feature type="domain" description="HpcH/HpaI aldolase/citrate lyase" evidence="5">
    <location>
        <begin position="11"/>
        <end position="229"/>
    </location>
</feature>
<reference evidence="6 7" key="1">
    <citation type="submission" date="2023-10" db="EMBL/GenBank/DDBJ databases">
        <authorList>
            <person name="Venkata Ramana C."/>
            <person name="Sasikala C."/>
            <person name="Dhurka M."/>
        </authorList>
    </citation>
    <scope>NUCLEOTIDE SEQUENCE [LARGE SCALE GENOMIC DNA]</scope>
    <source>
        <strain evidence="6 7">KCTC 32151</strain>
    </source>
</reference>
<protein>
    <submittedName>
        <fullName evidence="6">CoA ester lyase</fullName>
    </submittedName>
</protein>
<keyword evidence="7" id="KW-1185">Reference proteome</keyword>
<dbReference type="InterPro" id="IPR015813">
    <property type="entry name" value="Pyrv/PenolPyrv_kinase-like_dom"/>
</dbReference>
<evidence type="ECO:0000256" key="2">
    <source>
        <dbReference type="ARBA" id="ARBA00005568"/>
    </source>
</evidence>
<comment type="similarity">
    <text evidence="2">Belongs to the HpcH/HpaI aldolase family.</text>
</comment>
<name>A0ABU4AMU6_9HYPH</name>
<evidence type="ECO:0000259" key="5">
    <source>
        <dbReference type="Pfam" id="PF03328"/>
    </source>
</evidence>
<dbReference type="EMBL" id="JAWLIP010000006">
    <property type="protein sequence ID" value="MDV6227570.1"/>
    <property type="molecule type" value="Genomic_DNA"/>
</dbReference>
<dbReference type="Pfam" id="PF03328">
    <property type="entry name" value="HpcH_HpaI"/>
    <property type="match status" value="1"/>
</dbReference>
<dbReference type="PANTHER" id="PTHR32308">
    <property type="entry name" value="LYASE BETA SUBUNIT, PUTATIVE (AFU_ORTHOLOGUE AFUA_4G13030)-RELATED"/>
    <property type="match status" value="1"/>
</dbReference>
<evidence type="ECO:0000256" key="3">
    <source>
        <dbReference type="ARBA" id="ARBA00022723"/>
    </source>
</evidence>
<keyword evidence="3" id="KW-0479">Metal-binding</keyword>